<gene>
    <name evidence="2" type="ORF">ASR47_100662</name>
</gene>
<dbReference type="AlphaFoldDB" id="A0A1A7BY66"/>
<dbReference type="RefSeq" id="WP_150127827.1">
    <property type="nucleotide sequence ID" value="NZ_LOCQ01000057.1"/>
</dbReference>
<proteinExistence type="predicted"/>
<name>A0A1A7BY66_9BURK</name>
<feature type="chain" id="PRO_5008355432" evidence="1">
    <location>
        <begin position="20"/>
        <end position="104"/>
    </location>
</feature>
<comment type="caution">
    <text evidence="2">The sequence shown here is derived from an EMBL/GenBank/DDBJ whole genome shotgun (WGS) entry which is preliminary data.</text>
</comment>
<dbReference type="Proteomes" id="UP000092713">
    <property type="component" value="Unassembled WGS sequence"/>
</dbReference>
<sequence>MKLLFSLALAACLPLAAHAAPAPQDAQASVPSVVYRSAFDTYQSAVEDEATPDETWRAVNRKVGDAGGHMGQMMKDHKMPMKMPIAKPAAPEAQAEQHHEHQGH</sequence>
<evidence type="ECO:0000313" key="2">
    <source>
        <dbReference type="EMBL" id="OBV38462.1"/>
    </source>
</evidence>
<feature type="signal peptide" evidence="1">
    <location>
        <begin position="1"/>
        <end position="19"/>
    </location>
</feature>
<dbReference type="OrthoDB" id="8708729at2"/>
<protein>
    <submittedName>
        <fullName evidence="2">Uncharacterized protein</fullName>
    </submittedName>
</protein>
<keyword evidence="1" id="KW-0732">Signal</keyword>
<evidence type="ECO:0000313" key="3">
    <source>
        <dbReference type="Proteomes" id="UP000092713"/>
    </source>
</evidence>
<dbReference type="EMBL" id="LOCQ01000057">
    <property type="protein sequence ID" value="OBV38462.1"/>
    <property type="molecule type" value="Genomic_DNA"/>
</dbReference>
<dbReference type="STRING" id="1747903.ASR47_100662"/>
<accession>A0A1A7BY66</accession>
<reference evidence="2 3" key="1">
    <citation type="submission" date="2016-04" db="EMBL/GenBank/DDBJ databases">
        <title>Draft genome sequence of Janthinobacterium psychrotolerans sp. nov., isolated from freshwater sediments in Denmark.</title>
        <authorList>
            <person name="Gong X."/>
            <person name="Skrivergaard S."/>
            <person name="Korsgaard B.S."/>
            <person name="Schreiber L."/>
            <person name="Marshall I.P."/>
            <person name="Finster K."/>
            <person name="Schramm A."/>
        </authorList>
    </citation>
    <scope>NUCLEOTIDE SEQUENCE [LARGE SCALE GENOMIC DNA]</scope>
    <source>
        <strain evidence="2 3">S3-2</strain>
    </source>
</reference>
<keyword evidence="3" id="KW-1185">Reference proteome</keyword>
<organism evidence="2 3">
    <name type="scientific">Janthinobacterium psychrotolerans</name>
    <dbReference type="NCBI Taxonomy" id="1747903"/>
    <lineage>
        <taxon>Bacteria</taxon>
        <taxon>Pseudomonadati</taxon>
        <taxon>Pseudomonadota</taxon>
        <taxon>Betaproteobacteria</taxon>
        <taxon>Burkholderiales</taxon>
        <taxon>Oxalobacteraceae</taxon>
        <taxon>Janthinobacterium</taxon>
    </lineage>
</organism>
<evidence type="ECO:0000256" key="1">
    <source>
        <dbReference type="SAM" id="SignalP"/>
    </source>
</evidence>